<dbReference type="Proteomes" id="UP001153719">
    <property type="component" value="Chromosome"/>
</dbReference>
<feature type="domain" description="Glycosyltransferase 2-like prokaryotic type" evidence="1">
    <location>
        <begin position="5"/>
        <end position="251"/>
    </location>
</feature>
<dbReference type="Pfam" id="PF10111">
    <property type="entry name" value="Glyco_tranf_2_2"/>
    <property type="match status" value="1"/>
</dbReference>
<dbReference type="Gene3D" id="3.90.550.10">
    <property type="entry name" value="Spore Coat Polysaccharide Biosynthesis Protein SpsA, Chain A"/>
    <property type="match status" value="1"/>
</dbReference>
<gene>
    <name evidence="2" type="ORF">NO713_04304</name>
</gene>
<dbReference type="SUPFAM" id="SSF53448">
    <property type="entry name" value="Nucleotide-diphospho-sugar transferases"/>
    <property type="match status" value="1"/>
</dbReference>
<keyword evidence="2" id="KW-0328">Glycosyltransferase</keyword>
<dbReference type="AlphaFoldDB" id="A0A9W4GAM9"/>
<evidence type="ECO:0000313" key="3">
    <source>
        <dbReference type="Proteomes" id="UP001153719"/>
    </source>
</evidence>
<dbReference type="InterPro" id="IPR029044">
    <property type="entry name" value="Nucleotide-diphossugar_trans"/>
</dbReference>
<dbReference type="PANTHER" id="PTHR43685">
    <property type="entry name" value="GLYCOSYLTRANSFERASE"/>
    <property type="match status" value="1"/>
</dbReference>
<name>A0A9W4GAM9_9CYAN</name>
<dbReference type="PANTHER" id="PTHR43685:SF2">
    <property type="entry name" value="GLYCOSYLTRANSFERASE 2-LIKE DOMAIN-CONTAINING PROTEIN"/>
    <property type="match status" value="1"/>
</dbReference>
<dbReference type="EMBL" id="LR882967">
    <property type="protein sequence ID" value="CAD5977546.1"/>
    <property type="molecule type" value="Genomic_DNA"/>
</dbReference>
<dbReference type="EC" id="2.4.-.-" evidence="2"/>
<dbReference type="KEGG" id="ppsu:NO713_04304"/>
<proteinExistence type="predicted"/>
<dbReference type="GO" id="GO:0016757">
    <property type="term" value="F:glycosyltransferase activity"/>
    <property type="evidence" value="ECO:0007669"/>
    <property type="project" value="UniProtKB-KW"/>
</dbReference>
<evidence type="ECO:0000259" key="1">
    <source>
        <dbReference type="Pfam" id="PF10111"/>
    </source>
</evidence>
<keyword evidence="2" id="KW-0808">Transferase</keyword>
<sequence>MPKISIVIPVYNGEKTIQKTIESVLKQTWEDFELIVINDGSQDATLEVLSSIQDPRLRILSYDNAGLASSRNRGITEATGEYITFLDADDLWTPDKLEAQFQALQENPEAAVAYSWTDYIDQSSQFSRPGSHVTFNGNVYQHLLVNNFLENGSNPLIRKQALNQVGGFDSSINSVADWDMWVRLAALYQFVAVPLPQILYRVSDRSMSAQIKNQEIECLKFIEKAFKSAPESLHNLKSLSLSNVYKYLTFKAVEDSPKRQNAGIAACCLWQYCKYKPELLLKPKIIISLSIKIIIMFFSNPK</sequence>
<evidence type="ECO:0000313" key="2">
    <source>
        <dbReference type="EMBL" id="CAD5977546.1"/>
    </source>
</evidence>
<dbReference type="InterPro" id="IPR019290">
    <property type="entry name" value="GlycosylTrfase-like_prok"/>
</dbReference>
<accession>A0A9W4GAM9</accession>
<dbReference type="InterPro" id="IPR050834">
    <property type="entry name" value="Glycosyltransf_2"/>
</dbReference>
<dbReference type="CDD" id="cd00761">
    <property type="entry name" value="Glyco_tranf_GTA_type"/>
    <property type="match status" value="1"/>
</dbReference>
<reference evidence="2" key="1">
    <citation type="submission" date="2020-09" db="EMBL/GenBank/DDBJ databases">
        <authorList>
            <person name="Blom J."/>
        </authorList>
    </citation>
    <scope>NUCLEOTIDE SEQUENCE</scope>
    <source>
        <strain evidence="2">No.713</strain>
    </source>
</reference>
<keyword evidence="3" id="KW-1185">Reference proteome</keyword>
<protein>
    <submittedName>
        <fullName evidence="2">Glycosyltransferase RBE_0706</fullName>
        <ecNumber evidence="2">2.4.-.-</ecNumber>
    </submittedName>
</protein>
<organism evidence="2 3">
    <name type="scientific">Planktothrix pseudagardhii</name>
    <dbReference type="NCBI Taxonomy" id="132604"/>
    <lineage>
        <taxon>Bacteria</taxon>
        <taxon>Bacillati</taxon>
        <taxon>Cyanobacteriota</taxon>
        <taxon>Cyanophyceae</taxon>
        <taxon>Oscillatoriophycideae</taxon>
        <taxon>Oscillatoriales</taxon>
        <taxon>Microcoleaceae</taxon>
        <taxon>Planktothrix</taxon>
    </lineage>
</organism>
<dbReference type="RefSeq" id="WP_254174584.1">
    <property type="nucleotide sequence ID" value="NZ_LR882967.1"/>
</dbReference>